<accession>M8EH35</accession>
<dbReference type="Proteomes" id="UP000012081">
    <property type="component" value="Unassembled WGS sequence"/>
</dbReference>
<dbReference type="EMBL" id="APBN01000001">
    <property type="protein sequence ID" value="EMT54780.1"/>
    <property type="molecule type" value="Genomic_DNA"/>
</dbReference>
<evidence type="ECO:0000313" key="2">
    <source>
        <dbReference type="Proteomes" id="UP000012081"/>
    </source>
</evidence>
<dbReference type="OrthoDB" id="2362578at2"/>
<comment type="caution">
    <text evidence="1">The sequence shown here is derived from an EMBL/GenBank/DDBJ whole genome shotgun (WGS) entry which is preliminary data.</text>
</comment>
<name>M8EH35_9BACL</name>
<organism evidence="1 2">
    <name type="scientific">Brevibacillus borstelensis AK1</name>
    <dbReference type="NCBI Taxonomy" id="1300222"/>
    <lineage>
        <taxon>Bacteria</taxon>
        <taxon>Bacillati</taxon>
        <taxon>Bacillota</taxon>
        <taxon>Bacilli</taxon>
        <taxon>Bacillales</taxon>
        <taxon>Paenibacillaceae</taxon>
        <taxon>Brevibacillus</taxon>
    </lineage>
</organism>
<reference evidence="1 2" key="1">
    <citation type="submission" date="2013-03" db="EMBL/GenBank/DDBJ databases">
        <title>Assembly of a new bacterial strain Brevibacillus borstelensis AK1.</title>
        <authorList>
            <person name="Rajan I."/>
            <person name="PoliReddy D."/>
            <person name="Sugumar T."/>
            <person name="Rathinam K."/>
            <person name="Alqarawi S."/>
            <person name="Khalil A.B."/>
            <person name="Sivakumar N."/>
        </authorList>
    </citation>
    <scope>NUCLEOTIDE SEQUENCE [LARGE SCALE GENOMIC DNA]</scope>
    <source>
        <strain evidence="1 2">AK1</strain>
    </source>
</reference>
<keyword evidence="2" id="KW-1185">Reference proteome</keyword>
<gene>
    <name evidence="1" type="ORF">I532_04210</name>
</gene>
<dbReference type="RefSeq" id="WP_003386602.1">
    <property type="nucleotide sequence ID" value="NZ_APBN01000001.1"/>
</dbReference>
<dbReference type="STRING" id="1300222.I532_04210"/>
<sequence>MPTYPRNEQETVLTFDRETNEWTAYSCVPAHVRRIIAIAPDYSVLDHPESGEPLAVRATLTAKQVRIVTKPKPRELTDEQRAEIAARLRSKRPSE</sequence>
<protein>
    <submittedName>
        <fullName evidence="1">Uncharacterized protein</fullName>
    </submittedName>
</protein>
<proteinExistence type="predicted"/>
<evidence type="ECO:0000313" key="1">
    <source>
        <dbReference type="EMBL" id="EMT54780.1"/>
    </source>
</evidence>
<dbReference type="AlphaFoldDB" id="M8EH35"/>